<dbReference type="PANTHER" id="PTHR11941">
    <property type="entry name" value="ENOYL-COA HYDRATASE-RELATED"/>
    <property type="match status" value="1"/>
</dbReference>
<reference evidence="4 5" key="1">
    <citation type="submission" date="2022-12" db="EMBL/GenBank/DDBJ databases">
        <title>Dasania phycosphaerae sp. nov., isolated from particulate material of the south coast of Korea.</title>
        <authorList>
            <person name="Jiang Y."/>
        </authorList>
    </citation>
    <scope>NUCLEOTIDE SEQUENCE [LARGE SCALE GENOMIC DNA]</scope>
    <source>
        <strain evidence="4 5">GY-19</strain>
    </source>
</reference>
<dbReference type="InterPro" id="IPR018376">
    <property type="entry name" value="Enoyl-CoA_hyd/isom_CS"/>
</dbReference>
<dbReference type="AlphaFoldDB" id="A0A9J6RSH8"/>
<comment type="similarity">
    <text evidence="1 3">Belongs to the enoyl-CoA hydratase/isomerase family.</text>
</comment>
<name>A0A9J6RSH8_9GAMM</name>
<dbReference type="SUPFAM" id="SSF52096">
    <property type="entry name" value="ClpP/crotonase"/>
    <property type="match status" value="1"/>
</dbReference>
<keyword evidence="2 4" id="KW-0456">Lyase</keyword>
<sequence length="260" mass="27874">MTQSYENIVLDKPVAAVQLIRLNRPQAHNALTSALLLELAAALEEIARDDAIAAVVLTGGDKVFAAGADLKEMAALDMVGVLNDERPAIWRRIYQFPKPLIAAVNGFALGGGCELAMHADIIIAGDNAQFGQPEINLGMIPGAGGTQRLIRAVGKSLAMKMVLAGEFINAQEALRAGLVAEVSVPEMTIERAMKLAQSIAQKPALAVKQAKEVLLKAFETDLEAGLQYERKAFTVLAGTEDRNEGINAFLEKRKPKYTGR</sequence>
<dbReference type="FunFam" id="1.10.12.10:FF:000001">
    <property type="entry name" value="Probable enoyl-CoA hydratase, mitochondrial"/>
    <property type="match status" value="1"/>
</dbReference>
<dbReference type="InterPro" id="IPR014748">
    <property type="entry name" value="Enoyl-CoA_hydra_C"/>
</dbReference>
<dbReference type="Pfam" id="PF00378">
    <property type="entry name" value="ECH_1"/>
    <property type="match status" value="1"/>
</dbReference>
<dbReference type="Gene3D" id="3.90.226.10">
    <property type="entry name" value="2-enoyl-CoA Hydratase, Chain A, domain 1"/>
    <property type="match status" value="1"/>
</dbReference>
<dbReference type="GO" id="GO:0006635">
    <property type="term" value="P:fatty acid beta-oxidation"/>
    <property type="evidence" value="ECO:0007669"/>
    <property type="project" value="TreeGrafter"/>
</dbReference>
<dbReference type="EMBL" id="JAPTGG010000023">
    <property type="protein sequence ID" value="MCZ0867128.1"/>
    <property type="molecule type" value="Genomic_DNA"/>
</dbReference>
<dbReference type="NCBIfam" id="NF007239">
    <property type="entry name" value="PRK09674.1"/>
    <property type="match status" value="1"/>
</dbReference>
<dbReference type="PANTHER" id="PTHR11941:SF54">
    <property type="entry name" value="ENOYL-COA HYDRATASE, MITOCHONDRIAL"/>
    <property type="match status" value="1"/>
</dbReference>
<dbReference type="Proteomes" id="UP001069090">
    <property type="component" value="Unassembled WGS sequence"/>
</dbReference>
<organism evidence="4 5">
    <name type="scientific">Dasania phycosphaerae</name>
    <dbReference type="NCBI Taxonomy" id="2950436"/>
    <lineage>
        <taxon>Bacteria</taxon>
        <taxon>Pseudomonadati</taxon>
        <taxon>Pseudomonadota</taxon>
        <taxon>Gammaproteobacteria</taxon>
        <taxon>Cellvibrionales</taxon>
        <taxon>Spongiibacteraceae</taxon>
        <taxon>Dasania</taxon>
    </lineage>
</organism>
<evidence type="ECO:0000313" key="4">
    <source>
        <dbReference type="EMBL" id="MCZ0867128.1"/>
    </source>
</evidence>
<proteinExistence type="inferred from homology"/>
<dbReference type="Gene3D" id="1.10.12.10">
    <property type="entry name" value="Lyase 2-enoyl-coa Hydratase, Chain A, domain 2"/>
    <property type="match status" value="1"/>
</dbReference>
<evidence type="ECO:0000256" key="1">
    <source>
        <dbReference type="ARBA" id="ARBA00005254"/>
    </source>
</evidence>
<evidence type="ECO:0000313" key="5">
    <source>
        <dbReference type="Proteomes" id="UP001069090"/>
    </source>
</evidence>
<dbReference type="InterPro" id="IPR029045">
    <property type="entry name" value="ClpP/crotonase-like_dom_sf"/>
</dbReference>
<dbReference type="GO" id="GO:0004300">
    <property type="term" value="F:enoyl-CoA hydratase activity"/>
    <property type="evidence" value="ECO:0007669"/>
    <property type="project" value="UniProtKB-EC"/>
</dbReference>
<gene>
    <name evidence="4" type="ORF">O0V09_18175</name>
</gene>
<dbReference type="PROSITE" id="PS00166">
    <property type="entry name" value="ENOYL_COA_HYDRATASE"/>
    <property type="match status" value="1"/>
</dbReference>
<evidence type="ECO:0000256" key="3">
    <source>
        <dbReference type="RuleBase" id="RU003707"/>
    </source>
</evidence>
<protein>
    <submittedName>
        <fullName evidence="4">2,3-dehydroadipyl-CoA hydratase</fullName>
        <ecNumber evidence="4">4.2.1.17</ecNumber>
    </submittedName>
</protein>
<evidence type="ECO:0000256" key="2">
    <source>
        <dbReference type="ARBA" id="ARBA00023239"/>
    </source>
</evidence>
<dbReference type="RefSeq" id="WP_258333057.1">
    <property type="nucleotide sequence ID" value="NZ_JAPTGG010000023.1"/>
</dbReference>
<accession>A0A9J6RSH8</accession>
<dbReference type="CDD" id="cd06558">
    <property type="entry name" value="crotonase-like"/>
    <property type="match status" value="1"/>
</dbReference>
<keyword evidence="5" id="KW-1185">Reference proteome</keyword>
<dbReference type="FunFam" id="3.90.226.10:FF:000009">
    <property type="entry name" value="Carnitinyl-CoA dehydratase"/>
    <property type="match status" value="1"/>
</dbReference>
<dbReference type="EC" id="4.2.1.17" evidence="4"/>
<comment type="caution">
    <text evidence="4">The sequence shown here is derived from an EMBL/GenBank/DDBJ whole genome shotgun (WGS) entry which is preliminary data.</text>
</comment>
<dbReference type="InterPro" id="IPR001753">
    <property type="entry name" value="Enoyl-CoA_hydra/iso"/>
</dbReference>